<proteinExistence type="predicted"/>
<dbReference type="GeneID" id="112850916"/>
<evidence type="ECO:0000313" key="2">
    <source>
        <dbReference type="Proteomes" id="UP000515131"/>
    </source>
</evidence>
<accession>A0A6P6H3T8</accession>
<gene>
    <name evidence="3" type="primary">LOC112850916</name>
</gene>
<feature type="region of interest" description="Disordered" evidence="1">
    <location>
        <begin position="1"/>
        <end position="129"/>
    </location>
</feature>
<reference evidence="3" key="1">
    <citation type="submission" date="2025-08" db="UniProtKB">
        <authorList>
            <consortium name="RefSeq"/>
        </authorList>
    </citation>
    <scope>IDENTIFICATION</scope>
    <source>
        <tissue evidence="3">Blood</tissue>
    </source>
</reference>
<name>A0A6P6H3T8_PUMCO</name>
<sequence>MGSSREALQEGEHPLRGLALLSLKDARQQRPCDLSDQMRVSPDPTRPCHSACSPPSPSPERAADPEPQDRGLQDSSGPAAATQEETLYAAVQDAQPEEGVELDQRQDAEDGDPQGTTYAQAAASDAPPDVTYAQLNRLTLRRETSAPHSSRAGEPPAEPSVYAALAIR</sequence>
<dbReference type="Proteomes" id="UP000515131">
    <property type="component" value="Unplaced"/>
</dbReference>
<dbReference type="RefSeq" id="XP_025770208.1">
    <property type="nucleotide sequence ID" value="XM_025914423.1"/>
</dbReference>
<protein>
    <submittedName>
        <fullName evidence="3">Leukocyte immunoglobulin-like receptor subfamily B member 2</fullName>
    </submittedName>
</protein>
<dbReference type="AlphaFoldDB" id="A0A6P6H3T8"/>
<dbReference type="KEGG" id="pcoo:112850916"/>
<keyword evidence="2" id="KW-1185">Reference proteome</keyword>
<evidence type="ECO:0000313" key="3">
    <source>
        <dbReference type="RefSeq" id="XP_025770208.1"/>
    </source>
</evidence>
<organism evidence="2 3">
    <name type="scientific">Puma concolor</name>
    <name type="common">Mountain lion</name>
    <name type="synonym">Felis concolor</name>
    <dbReference type="NCBI Taxonomy" id="9696"/>
    <lineage>
        <taxon>Eukaryota</taxon>
        <taxon>Metazoa</taxon>
        <taxon>Chordata</taxon>
        <taxon>Craniata</taxon>
        <taxon>Vertebrata</taxon>
        <taxon>Euteleostomi</taxon>
        <taxon>Mammalia</taxon>
        <taxon>Eutheria</taxon>
        <taxon>Laurasiatheria</taxon>
        <taxon>Carnivora</taxon>
        <taxon>Feliformia</taxon>
        <taxon>Felidae</taxon>
        <taxon>Felinae</taxon>
        <taxon>Puma</taxon>
    </lineage>
</organism>
<feature type="compositionally biased region" description="Basic and acidic residues" evidence="1">
    <location>
        <begin position="61"/>
        <end position="72"/>
    </location>
</feature>
<evidence type="ECO:0000256" key="1">
    <source>
        <dbReference type="SAM" id="MobiDB-lite"/>
    </source>
</evidence>
<feature type="region of interest" description="Disordered" evidence="1">
    <location>
        <begin position="141"/>
        <end position="168"/>
    </location>
</feature>